<reference evidence="1 2" key="1">
    <citation type="submission" date="2020-07" db="EMBL/GenBank/DDBJ databases">
        <title>Sequencing the genomes of 1000 actinobacteria strains.</title>
        <authorList>
            <person name="Klenk H.-P."/>
        </authorList>
    </citation>
    <scope>NUCLEOTIDE SEQUENCE [LARGE SCALE GENOMIC DNA]</scope>
    <source>
        <strain evidence="1 2">DSM 18448</strain>
    </source>
</reference>
<name>A0A852ZLI2_9ACTN</name>
<organism evidence="1 2">
    <name type="scientific">Actinopolymorpha rutila</name>
    <dbReference type="NCBI Taxonomy" id="446787"/>
    <lineage>
        <taxon>Bacteria</taxon>
        <taxon>Bacillati</taxon>
        <taxon>Actinomycetota</taxon>
        <taxon>Actinomycetes</taxon>
        <taxon>Propionibacteriales</taxon>
        <taxon>Actinopolymorphaceae</taxon>
        <taxon>Actinopolymorpha</taxon>
    </lineage>
</organism>
<dbReference type="Proteomes" id="UP000579605">
    <property type="component" value="Unassembled WGS sequence"/>
</dbReference>
<keyword evidence="2" id="KW-1185">Reference proteome</keyword>
<protein>
    <submittedName>
        <fullName evidence="1">Uncharacterized protein</fullName>
    </submittedName>
</protein>
<proteinExistence type="predicted"/>
<dbReference type="EMBL" id="JACBZH010000001">
    <property type="protein sequence ID" value="NYH92985.1"/>
    <property type="molecule type" value="Genomic_DNA"/>
</dbReference>
<evidence type="ECO:0000313" key="2">
    <source>
        <dbReference type="Proteomes" id="UP000579605"/>
    </source>
</evidence>
<dbReference type="AlphaFoldDB" id="A0A852ZLI2"/>
<comment type="caution">
    <text evidence="1">The sequence shown here is derived from an EMBL/GenBank/DDBJ whole genome shotgun (WGS) entry which is preliminary data.</text>
</comment>
<accession>A0A852ZLI2</accession>
<evidence type="ECO:0000313" key="1">
    <source>
        <dbReference type="EMBL" id="NYH92985.1"/>
    </source>
</evidence>
<sequence length="35" mass="3559">MGTQACLNVLGQFEDPSILPGAAPDNGKGPTTAMR</sequence>
<gene>
    <name evidence="1" type="ORF">F4554_005623</name>
</gene>